<keyword evidence="3" id="KW-0539">Nucleus</keyword>
<dbReference type="GO" id="GO:0090575">
    <property type="term" value="C:RNA polymerase II transcription regulator complex"/>
    <property type="evidence" value="ECO:0007669"/>
    <property type="project" value="TreeGrafter"/>
</dbReference>
<comment type="similarity">
    <text evidence="1">Belongs to the MAX family.</text>
</comment>
<dbReference type="Pfam" id="PF00010">
    <property type="entry name" value="HLH"/>
    <property type="match status" value="1"/>
</dbReference>
<reference evidence="8" key="1">
    <citation type="submission" date="2017-02" db="UniProtKB">
        <authorList>
            <consortium name="WormBaseParasite"/>
        </authorList>
    </citation>
    <scope>IDENTIFICATION</scope>
</reference>
<protein>
    <submittedName>
        <fullName evidence="8">BHLH domain-containing protein</fullName>
    </submittedName>
</protein>
<feature type="domain" description="BHLH" evidence="6">
    <location>
        <begin position="14"/>
        <end position="65"/>
    </location>
</feature>
<evidence type="ECO:0000259" key="6">
    <source>
        <dbReference type="PROSITE" id="PS50888"/>
    </source>
</evidence>
<dbReference type="FunFam" id="4.10.280.10:FF:000019">
    <property type="entry name" value="Myc proto-oncogene protein"/>
    <property type="match status" value="1"/>
</dbReference>
<evidence type="ECO:0000256" key="5">
    <source>
        <dbReference type="SAM" id="MobiDB-lite"/>
    </source>
</evidence>
<evidence type="ECO:0000256" key="1">
    <source>
        <dbReference type="ARBA" id="ARBA00007628"/>
    </source>
</evidence>
<dbReference type="SUPFAM" id="SSF47459">
    <property type="entry name" value="HLH, helix-loop-helix DNA-binding domain"/>
    <property type="match status" value="1"/>
</dbReference>
<dbReference type="PANTHER" id="PTHR10328">
    <property type="entry name" value="PROTEIN MAX MYC-ASSOCIATED FACTOR X"/>
    <property type="match status" value="1"/>
</dbReference>
<dbReference type="GO" id="GO:0003677">
    <property type="term" value="F:DNA binding"/>
    <property type="evidence" value="ECO:0007669"/>
    <property type="project" value="UniProtKB-KW"/>
</dbReference>
<evidence type="ECO:0000256" key="4">
    <source>
        <dbReference type="SAM" id="Coils"/>
    </source>
</evidence>
<accession>A0A0M3IJL4</accession>
<proteinExistence type="inferred from homology"/>
<evidence type="ECO:0000256" key="2">
    <source>
        <dbReference type="ARBA" id="ARBA00023125"/>
    </source>
</evidence>
<dbReference type="PROSITE" id="PS50888">
    <property type="entry name" value="BHLH"/>
    <property type="match status" value="1"/>
</dbReference>
<evidence type="ECO:0000313" key="7">
    <source>
        <dbReference type="Proteomes" id="UP000036681"/>
    </source>
</evidence>
<dbReference type="GO" id="GO:0003700">
    <property type="term" value="F:DNA-binding transcription factor activity"/>
    <property type="evidence" value="ECO:0007669"/>
    <property type="project" value="TreeGrafter"/>
</dbReference>
<dbReference type="Proteomes" id="UP000036681">
    <property type="component" value="Unplaced"/>
</dbReference>
<evidence type="ECO:0000256" key="3">
    <source>
        <dbReference type="ARBA" id="ARBA00023242"/>
    </source>
</evidence>
<organism evidence="7 8">
    <name type="scientific">Ascaris lumbricoides</name>
    <name type="common">Giant roundworm</name>
    <dbReference type="NCBI Taxonomy" id="6252"/>
    <lineage>
        <taxon>Eukaryota</taxon>
        <taxon>Metazoa</taxon>
        <taxon>Ecdysozoa</taxon>
        <taxon>Nematoda</taxon>
        <taxon>Chromadorea</taxon>
        <taxon>Rhabditida</taxon>
        <taxon>Spirurina</taxon>
        <taxon>Ascaridomorpha</taxon>
        <taxon>Ascaridoidea</taxon>
        <taxon>Ascarididae</taxon>
        <taxon>Ascaris</taxon>
    </lineage>
</organism>
<feature type="coiled-coil region" evidence="4">
    <location>
        <begin position="55"/>
        <end position="96"/>
    </location>
</feature>
<dbReference type="AlphaFoldDB" id="A0A0M3IJL4"/>
<keyword evidence="7" id="KW-1185">Reference proteome</keyword>
<dbReference type="Gene3D" id="4.10.280.10">
    <property type="entry name" value="Helix-loop-helix DNA-binding domain"/>
    <property type="match status" value="1"/>
</dbReference>
<feature type="region of interest" description="Disordered" evidence="5">
    <location>
        <begin position="1"/>
        <end position="21"/>
    </location>
</feature>
<dbReference type="GO" id="GO:0046983">
    <property type="term" value="F:protein dimerization activity"/>
    <property type="evidence" value="ECO:0007669"/>
    <property type="project" value="InterPro"/>
</dbReference>
<dbReference type="WBParaSite" id="ALUE_0001885101-mRNA-1">
    <property type="protein sequence ID" value="ALUE_0001885101-mRNA-1"/>
    <property type="gene ID" value="ALUE_0001885101"/>
</dbReference>
<dbReference type="InterPro" id="IPR011598">
    <property type="entry name" value="bHLH_dom"/>
</dbReference>
<sequence length="172" mass="19230">MAMDTLPTIDTKKHARAQHNALERRRRDNIKDMYGALKDTIPGMSSERASRAVILKKAIDMIVNMEEQLKSIVAENEHLEQVNAELEAELMRLEGGTVDVTLNQNEGAGNGTMALDIRSVPEVKPSSSYDYTTKHASNSQGPAQFYFYFFVRCIIGLHEVTGKKFIAVLIDT</sequence>
<keyword evidence="2" id="KW-0238">DNA-binding</keyword>
<dbReference type="InterPro" id="IPR036638">
    <property type="entry name" value="HLH_DNA-bd_sf"/>
</dbReference>
<keyword evidence="4" id="KW-0175">Coiled coil</keyword>
<dbReference type="SMART" id="SM00353">
    <property type="entry name" value="HLH"/>
    <property type="match status" value="1"/>
</dbReference>
<name>A0A0M3IJL4_ASCLU</name>
<dbReference type="PANTHER" id="PTHR10328:SF10">
    <property type="entry name" value="MAX-LIKE PROTEIN 1"/>
    <property type="match status" value="1"/>
</dbReference>
<evidence type="ECO:0000313" key="8">
    <source>
        <dbReference type="WBParaSite" id="ALUE_0001885101-mRNA-1"/>
    </source>
</evidence>
<dbReference type="GO" id="GO:0045944">
    <property type="term" value="P:positive regulation of transcription by RNA polymerase II"/>
    <property type="evidence" value="ECO:0007669"/>
    <property type="project" value="TreeGrafter"/>
</dbReference>